<dbReference type="GO" id="GO:0016020">
    <property type="term" value="C:membrane"/>
    <property type="evidence" value="ECO:0007669"/>
    <property type="project" value="UniProtKB-SubCell"/>
</dbReference>
<evidence type="ECO:0000313" key="10">
    <source>
        <dbReference type="Proteomes" id="UP000038010"/>
    </source>
</evidence>
<keyword evidence="5 7" id="KW-0472">Membrane</keyword>
<dbReference type="Gene3D" id="1.20.1250.20">
    <property type="entry name" value="MFS general substrate transporter like domains"/>
    <property type="match status" value="2"/>
</dbReference>
<feature type="transmembrane region" description="Helical" evidence="7">
    <location>
        <begin position="128"/>
        <end position="147"/>
    </location>
</feature>
<evidence type="ECO:0000256" key="1">
    <source>
        <dbReference type="ARBA" id="ARBA00004141"/>
    </source>
</evidence>
<dbReference type="GO" id="GO:0022857">
    <property type="term" value="F:transmembrane transporter activity"/>
    <property type="evidence" value="ECO:0007669"/>
    <property type="project" value="InterPro"/>
</dbReference>
<dbReference type="PANTHER" id="PTHR43791:SF24">
    <property type="entry name" value="NICOTINIC ACID PLASMA MEMBRANE TRANSPORTER"/>
    <property type="match status" value="1"/>
</dbReference>
<name>A0A0N1HTF5_9EURO</name>
<dbReference type="InterPro" id="IPR011701">
    <property type="entry name" value="MFS"/>
</dbReference>
<feature type="transmembrane region" description="Helical" evidence="7">
    <location>
        <begin position="357"/>
        <end position="377"/>
    </location>
</feature>
<dbReference type="GeneID" id="28735330"/>
<evidence type="ECO:0000259" key="8">
    <source>
        <dbReference type="PROSITE" id="PS50850"/>
    </source>
</evidence>
<reference evidence="9 10" key="1">
    <citation type="submission" date="2015-06" db="EMBL/GenBank/DDBJ databases">
        <title>Draft genome of the ant-associated black yeast Phialophora attae CBS 131958.</title>
        <authorList>
            <person name="Moreno L.F."/>
            <person name="Stielow B.J."/>
            <person name="de Hoog S."/>
            <person name="Vicente V.A."/>
            <person name="Weiss V.A."/>
            <person name="de Vries M."/>
            <person name="Cruz L.M."/>
            <person name="Souza E.M."/>
        </authorList>
    </citation>
    <scope>NUCLEOTIDE SEQUENCE [LARGE SCALE GENOMIC DNA]</scope>
    <source>
        <strain evidence="9 10">CBS 131958</strain>
    </source>
</reference>
<dbReference type="Pfam" id="PF07690">
    <property type="entry name" value="MFS_1"/>
    <property type="match status" value="1"/>
</dbReference>
<protein>
    <submittedName>
        <fullName evidence="9">Putative transporter</fullName>
    </submittedName>
</protein>
<evidence type="ECO:0000256" key="4">
    <source>
        <dbReference type="ARBA" id="ARBA00022989"/>
    </source>
</evidence>
<feature type="region of interest" description="Disordered" evidence="6">
    <location>
        <begin position="486"/>
        <end position="513"/>
    </location>
</feature>
<dbReference type="PANTHER" id="PTHR43791">
    <property type="entry name" value="PERMEASE-RELATED"/>
    <property type="match status" value="1"/>
</dbReference>
<dbReference type="Proteomes" id="UP000038010">
    <property type="component" value="Unassembled WGS sequence"/>
</dbReference>
<feature type="transmembrane region" description="Helical" evidence="7">
    <location>
        <begin position="102"/>
        <end position="121"/>
    </location>
</feature>
<dbReference type="EMBL" id="LFJN01000014">
    <property type="protein sequence ID" value="KPI39787.1"/>
    <property type="molecule type" value="Genomic_DNA"/>
</dbReference>
<dbReference type="FunFam" id="1.20.1250.20:FF:000057">
    <property type="entry name" value="MFS general substrate transporter"/>
    <property type="match status" value="1"/>
</dbReference>
<evidence type="ECO:0000256" key="6">
    <source>
        <dbReference type="SAM" id="MobiDB-lite"/>
    </source>
</evidence>
<feature type="transmembrane region" description="Helical" evidence="7">
    <location>
        <begin position="450"/>
        <end position="471"/>
    </location>
</feature>
<evidence type="ECO:0000256" key="3">
    <source>
        <dbReference type="ARBA" id="ARBA00022692"/>
    </source>
</evidence>
<proteinExistence type="predicted"/>
<keyword evidence="10" id="KW-1185">Reference proteome</keyword>
<evidence type="ECO:0000256" key="7">
    <source>
        <dbReference type="SAM" id="Phobius"/>
    </source>
</evidence>
<feature type="transmembrane region" description="Helical" evidence="7">
    <location>
        <begin position="329"/>
        <end position="350"/>
    </location>
</feature>
<organism evidence="9 10">
    <name type="scientific">Cyphellophora attinorum</name>
    <dbReference type="NCBI Taxonomy" id="1664694"/>
    <lineage>
        <taxon>Eukaryota</taxon>
        <taxon>Fungi</taxon>
        <taxon>Dikarya</taxon>
        <taxon>Ascomycota</taxon>
        <taxon>Pezizomycotina</taxon>
        <taxon>Eurotiomycetes</taxon>
        <taxon>Chaetothyriomycetidae</taxon>
        <taxon>Chaetothyriales</taxon>
        <taxon>Cyphellophoraceae</taxon>
        <taxon>Cyphellophora</taxon>
    </lineage>
</organism>
<accession>A0A0N1HTF5</accession>
<feature type="transmembrane region" description="Helical" evidence="7">
    <location>
        <begin position="417"/>
        <end position="438"/>
    </location>
</feature>
<keyword evidence="2" id="KW-0813">Transport</keyword>
<dbReference type="InterPro" id="IPR036259">
    <property type="entry name" value="MFS_trans_sf"/>
</dbReference>
<feature type="transmembrane region" description="Helical" evidence="7">
    <location>
        <begin position="293"/>
        <end position="317"/>
    </location>
</feature>
<evidence type="ECO:0000256" key="5">
    <source>
        <dbReference type="ARBA" id="ARBA00023136"/>
    </source>
</evidence>
<feature type="domain" description="Major facilitator superfamily (MFS) profile" evidence="8">
    <location>
        <begin position="62"/>
        <end position="480"/>
    </location>
</feature>
<evidence type="ECO:0000256" key="2">
    <source>
        <dbReference type="ARBA" id="ARBA00022448"/>
    </source>
</evidence>
<dbReference type="SUPFAM" id="SSF103473">
    <property type="entry name" value="MFS general substrate transporter"/>
    <property type="match status" value="1"/>
</dbReference>
<dbReference type="FunFam" id="1.20.1250.20:FF:000013">
    <property type="entry name" value="MFS general substrate transporter"/>
    <property type="match status" value="1"/>
</dbReference>
<dbReference type="OrthoDB" id="2962993at2759"/>
<sequence>MTATAVVDPRAAVPRTSMDGQDVDFKDEAKIEASYLEHGVAADEAEFKRKEKVLVRKLDLFVAPVLMMLMLISYLDRGNIGFAATQGMAKDIGLKGNQLNTAVSIFYIFYILAEFPTSVLVKRLQFNRVIPAITFCWGLTCMCNGFVQNFAGLCVCRLILGFFEGCLFPCLTLFFANWYKREELAQRVSYLFIASALSGAFGGLIAFAILYMDGVAGYPGWRWLYILEGLITLVWAGCCIYLVPKDYQTAYFLNAEDKKIMAWRAEQSRAYSGGTGHYGKKHFKAGAGDIKTWLHAVTQIMVVTILYGFGTFLPVILRNGFNFTLKQSQYLVIPVNLWGAIVYAIGAYISDKKNARFWVLVTMAPVGMAGYAILLAWDVPVGVQYFATYLIATACFICTGGNIAWLSGNCAPDGKRAVSLGIQLTLTNLGGIVSGQIYQTKSAPEFKMGHGWSLACLGYAFCSWWIIRWIYLRREAGKDRRLAEGWTPEEDERAEREGGIGFTDRSPNFRYQL</sequence>
<feature type="transmembrane region" description="Helical" evidence="7">
    <location>
        <begin position="383"/>
        <end position="405"/>
    </location>
</feature>
<dbReference type="AlphaFoldDB" id="A0A0N1HTF5"/>
<comment type="subcellular location">
    <subcellularLocation>
        <location evidence="1">Membrane</location>
        <topology evidence="1">Multi-pass membrane protein</topology>
    </subcellularLocation>
</comment>
<feature type="transmembrane region" description="Helical" evidence="7">
    <location>
        <begin position="223"/>
        <end position="243"/>
    </location>
</feature>
<feature type="transmembrane region" description="Helical" evidence="7">
    <location>
        <begin position="58"/>
        <end position="75"/>
    </location>
</feature>
<dbReference type="PROSITE" id="PS50850">
    <property type="entry name" value="MFS"/>
    <property type="match status" value="1"/>
</dbReference>
<gene>
    <name evidence="9" type="ORF">AB675_3401</name>
</gene>
<dbReference type="VEuPathDB" id="FungiDB:AB675_3401"/>
<keyword evidence="3 7" id="KW-0812">Transmembrane</keyword>
<dbReference type="InterPro" id="IPR020846">
    <property type="entry name" value="MFS_dom"/>
</dbReference>
<evidence type="ECO:0000313" key="9">
    <source>
        <dbReference type="EMBL" id="KPI39787.1"/>
    </source>
</evidence>
<keyword evidence="4 7" id="KW-1133">Transmembrane helix</keyword>
<comment type="caution">
    <text evidence="9">The sequence shown here is derived from an EMBL/GenBank/DDBJ whole genome shotgun (WGS) entry which is preliminary data.</text>
</comment>
<dbReference type="RefSeq" id="XP_017999750.1">
    <property type="nucleotide sequence ID" value="XM_018143450.1"/>
</dbReference>
<feature type="transmembrane region" description="Helical" evidence="7">
    <location>
        <begin position="190"/>
        <end position="211"/>
    </location>
</feature>
<feature type="transmembrane region" description="Helical" evidence="7">
    <location>
        <begin position="159"/>
        <end position="178"/>
    </location>
</feature>